<feature type="domain" description="Toprim" evidence="2">
    <location>
        <begin position="188"/>
        <end position="283"/>
    </location>
</feature>
<dbReference type="EMBL" id="JAYEET010000012">
    <property type="protein sequence ID" value="MEA1605163.1"/>
    <property type="molecule type" value="Genomic_DNA"/>
</dbReference>
<evidence type="ECO:0000259" key="2">
    <source>
        <dbReference type="Pfam" id="PF13362"/>
    </source>
</evidence>
<dbReference type="InterPro" id="IPR006171">
    <property type="entry name" value="TOPRIM_dom"/>
</dbReference>
<keyword evidence="4" id="KW-1185">Reference proteome</keyword>
<evidence type="ECO:0000313" key="4">
    <source>
        <dbReference type="Proteomes" id="UP001292571"/>
    </source>
</evidence>
<proteinExistence type="predicted"/>
<dbReference type="Pfam" id="PF13362">
    <property type="entry name" value="Toprim_3"/>
    <property type="match status" value="1"/>
</dbReference>
<feature type="coiled-coil region" evidence="1">
    <location>
        <begin position="76"/>
        <end position="106"/>
    </location>
</feature>
<organism evidence="3 4">
    <name type="scientific">Pseudomonas spirodelae</name>
    <dbReference type="NCBI Taxonomy" id="3101751"/>
    <lineage>
        <taxon>Bacteria</taxon>
        <taxon>Pseudomonadati</taxon>
        <taxon>Pseudomonadota</taxon>
        <taxon>Gammaproteobacteria</taxon>
        <taxon>Pseudomonadales</taxon>
        <taxon>Pseudomonadaceae</taxon>
        <taxon>Pseudomonas</taxon>
    </lineage>
</organism>
<sequence>MDGVIAFRDAMQSTFGLLDWLPIADGSIQRFHVPGDKAGTLNGWYVLYLDGIASGAFGSWKTGSAHTWCSREPVDAREAEQVRQRIEQARRQRQAEQHQRQQSAAEYANRLWRDARRADPQHPYLTRKGLRTHGLRQRGDALLVPLVRNGVLANLQRIYLDGSKRFLSGGIVTGCYSPLGVITPGAPLYVCEGWATGATIHADTGAAVACAMNAGNLRPAALALREKHPHASLIIAGDDDRQTEGNPGRMAANAAAVAVGGLVVFPLWPQDAPADLTDFNDLANWRAAQ</sequence>
<gene>
    <name evidence="3" type="ORF">SOP97_04925</name>
</gene>
<dbReference type="Proteomes" id="UP001292571">
    <property type="component" value="Unassembled WGS sequence"/>
</dbReference>
<evidence type="ECO:0000256" key="1">
    <source>
        <dbReference type="SAM" id="Coils"/>
    </source>
</evidence>
<evidence type="ECO:0000313" key="3">
    <source>
        <dbReference type="EMBL" id="MEA1605163.1"/>
    </source>
</evidence>
<reference evidence="3 4" key="1">
    <citation type="submission" date="2023-12" db="EMBL/GenBank/DDBJ databases">
        <title>Pseudomonas sp. T5W1.</title>
        <authorList>
            <person name="Maltman C."/>
        </authorList>
    </citation>
    <scope>NUCLEOTIDE SEQUENCE [LARGE SCALE GENOMIC DNA]</scope>
    <source>
        <strain evidence="3 4">T5W1</strain>
    </source>
</reference>
<keyword evidence="1" id="KW-0175">Coiled coil</keyword>
<protein>
    <submittedName>
        <fullName evidence="3">Toprim domain-containing protein</fullName>
    </submittedName>
</protein>
<comment type="caution">
    <text evidence="3">The sequence shown here is derived from an EMBL/GenBank/DDBJ whole genome shotgun (WGS) entry which is preliminary data.</text>
</comment>
<accession>A0ABU5P6H1</accession>
<name>A0ABU5P6H1_9PSED</name>